<dbReference type="eggNOG" id="COG3870">
    <property type="taxonomic scope" value="Bacteria"/>
</dbReference>
<dbReference type="Proteomes" id="UP000001732">
    <property type="component" value="Chromosome"/>
</dbReference>
<dbReference type="EMBL" id="CP001145">
    <property type="protein sequence ID" value="ACI16907.1"/>
    <property type="molecule type" value="Genomic_DNA"/>
</dbReference>
<dbReference type="SUPFAM" id="SSF54913">
    <property type="entry name" value="GlnB-like"/>
    <property type="match status" value="1"/>
</dbReference>
<dbReference type="STRING" id="309798.COPRO5265_0462"/>
<dbReference type="InterPro" id="IPR011322">
    <property type="entry name" value="N-reg_PII-like_a/b"/>
</dbReference>
<dbReference type="Gene3D" id="3.30.70.120">
    <property type="match status" value="1"/>
</dbReference>
<organism evidence="1 2">
    <name type="scientific">Coprothermobacter proteolyticus (strain ATCC 35245 / DSM 5265 / OCM 4 / BT)</name>
    <dbReference type="NCBI Taxonomy" id="309798"/>
    <lineage>
        <taxon>Bacteria</taxon>
        <taxon>Pseudomonadati</taxon>
        <taxon>Coprothermobacterota</taxon>
        <taxon>Coprothermobacteria</taxon>
        <taxon>Coprothermobacterales</taxon>
        <taxon>Coprothermobacteraceae</taxon>
        <taxon>Coprothermobacter</taxon>
    </lineage>
</organism>
<keyword evidence="2" id="KW-1185">Reference proteome</keyword>
<sequence>MKLFITILQEEDYRVLAERLTEKGIYHTRIAGEGGFLGGRKVVLLSAVEDDAVNTMLAIIKESCSEREETILAEAPSGFIGMSIPIPMKVHTGGAVVMILPLDQIIKV</sequence>
<dbReference type="KEGG" id="cpo:COPRO5265_0462"/>
<evidence type="ECO:0000313" key="1">
    <source>
        <dbReference type="EMBL" id="ACI16907.1"/>
    </source>
</evidence>
<protein>
    <recommendedName>
        <fullName evidence="3">Nitrogen regulatory protein P-II</fullName>
    </recommendedName>
</protein>
<name>B5Y7S7_COPPD</name>
<evidence type="ECO:0000313" key="2">
    <source>
        <dbReference type="Proteomes" id="UP000001732"/>
    </source>
</evidence>
<dbReference type="HOGENOM" id="CLU_143974_1_0_9"/>
<dbReference type="Pfam" id="PF06153">
    <property type="entry name" value="CdAMP_rec"/>
    <property type="match status" value="1"/>
</dbReference>
<gene>
    <name evidence="1" type="ordered locus">COPRO5265_0462</name>
</gene>
<evidence type="ECO:0008006" key="3">
    <source>
        <dbReference type="Google" id="ProtNLM"/>
    </source>
</evidence>
<dbReference type="PANTHER" id="PTHR38456">
    <property type="entry name" value="CYCLIC DI-AMP RECEPTOR A"/>
    <property type="match status" value="1"/>
</dbReference>
<proteinExistence type="predicted"/>
<dbReference type="RefSeq" id="WP_012543559.1">
    <property type="nucleotide sequence ID" value="NC_011295.1"/>
</dbReference>
<reference evidence="2" key="1">
    <citation type="submission" date="2008-08" db="EMBL/GenBank/DDBJ databases">
        <title>The complete genome sequence of Coprothermobacter proteolyticus strain ATCC 5245 / DSM 5265 / BT.</title>
        <authorList>
            <person name="Dodson R.J."/>
            <person name="Durkin A.S."/>
            <person name="Wu M."/>
            <person name="Eisen J."/>
            <person name="Sutton G."/>
        </authorList>
    </citation>
    <scope>NUCLEOTIDE SEQUENCE [LARGE SCALE GENOMIC DNA]</scope>
    <source>
        <strain evidence="2">ATCC 35245 / DSM 5265 / OCM 4 / BT</strain>
    </source>
</reference>
<dbReference type="OrthoDB" id="9794275at2"/>
<dbReference type="AlphaFoldDB" id="B5Y7S7"/>
<reference evidence="1 2" key="2">
    <citation type="journal article" date="2014" name="Genome Announc.">
        <title>Complete Genome Sequence of Coprothermobacter proteolyticus DSM 5265.</title>
        <authorList>
            <person name="Alexiev A."/>
            <person name="Coil D.A."/>
            <person name="Badger J.H."/>
            <person name="Enticknap J."/>
            <person name="Ward N."/>
            <person name="Robb F.T."/>
            <person name="Eisen J.A."/>
        </authorList>
    </citation>
    <scope>NUCLEOTIDE SEQUENCE [LARGE SCALE GENOMIC DNA]</scope>
    <source>
        <strain evidence="2">ATCC 35245 / DSM 5265 / OCM 4 / BT</strain>
    </source>
</reference>
<dbReference type="InterPro" id="IPR015867">
    <property type="entry name" value="N-reg_PII/ATP_PRibTrfase_C"/>
</dbReference>
<dbReference type="InterPro" id="IPR010375">
    <property type="entry name" value="CdAMP_rec"/>
</dbReference>
<accession>B5Y7S7</accession>
<dbReference type="PANTHER" id="PTHR38456:SF1">
    <property type="entry name" value="CYCLIC DI-AMP RECEPTOR A"/>
    <property type="match status" value="1"/>
</dbReference>